<dbReference type="Pfam" id="PF21447">
    <property type="entry name" value="Ppx-GppA_III"/>
    <property type="match status" value="1"/>
</dbReference>
<dbReference type="AlphaFoldDB" id="F4PF88"/>
<dbReference type="PANTHER" id="PTHR30005:SF0">
    <property type="entry name" value="RETROGRADE REGULATION PROTEIN 2"/>
    <property type="match status" value="1"/>
</dbReference>
<evidence type="ECO:0000259" key="1">
    <source>
        <dbReference type="Pfam" id="PF02541"/>
    </source>
</evidence>
<gene>
    <name evidence="3" type="ORF">BATDEDRAFT_93030</name>
</gene>
<organism evidence="3 4">
    <name type="scientific">Batrachochytrium dendrobatidis (strain JAM81 / FGSC 10211)</name>
    <name type="common">Frog chytrid fungus</name>
    <dbReference type="NCBI Taxonomy" id="684364"/>
    <lineage>
        <taxon>Eukaryota</taxon>
        <taxon>Fungi</taxon>
        <taxon>Fungi incertae sedis</taxon>
        <taxon>Chytridiomycota</taxon>
        <taxon>Chytridiomycota incertae sedis</taxon>
        <taxon>Chytridiomycetes</taxon>
        <taxon>Rhizophydiales</taxon>
        <taxon>Rhizophydiales incertae sedis</taxon>
        <taxon>Batrachochytrium</taxon>
    </lineage>
</organism>
<proteinExistence type="predicted"/>
<protein>
    <submittedName>
        <fullName evidence="3">Uncharacterized protein</fullName>
    </submittedName>
</protein>
<dbReference type="Gene3D" id="3.30.420.40">
    <property type="match status" value="1"/>
</dbReference>
<accession>F4PF88</accession>
<evidence type="ECO:0000313" key="3">
    <source>
        <dbReference type="EMBL" id="EGF76109.1"/>
    </source>
</evidence>
<dbReference type="SUPFAM" id="SSF109604">
    <property type="entry name" value="HD-domain/PDEase-like"/>
    <property type="match status" value="1"/>
</dbReference>
<dbReference type="OrthoDB" id="2985014at2759"/>
<dbReference type="InParanoid" id="F4PF88"/>
<dbReference type="STRING" id="684364.F4PF88"/>
<dbReference type="InterPro" id="IPR043129">
    <property type="entry name" value="ATPase_NBD"/>
</dbReference>
<dbReference type="Gene3D" id="1.10.3210.10">
    <property type="entry name" value="Hypothetical protein af1432"/>
    <property type="match status" value="1"/>
</dbReference>
<dbReference type="InterPro" id="IPR050273">
    <property type="entry name" value="GppA/Ppx_hydrolase"/>
</dbReference>
<sequence length="493" mass="56533">MRLVVYAKDKSGRLHEVENTKAVARLRNYLNADNTLSNKGIERMVNTLQSFKEVADTYELNELVCVATATIRQAKNNQAIKEIVKKEVGWEMQILSEKEEAYYGYLAVVNSTSISEGITIDIGGGSTEITYFKDRILVDSHSFPFGALTLKDFLTGDKSMEKKLVKLRAFLFDQFNTLDWLVDKQLPLIGIGGSARNLAQIHQSRENYPLAGLHQYQMNDSDIAETTSYLSSLSDEELGKVEGLSDDRIDTIVPAANVFLCLYQIIDANTFVLSRKGLRDGVFYERLTNHLESPLYPNVLEDSIVDLVHEYNLNETQIQHVQFLTKKLHQELQINGLGSLTRQDWELLNRACRVYNLGQYIDSESSAQHTFYLLANRTIDGLVHINRLKLALIASFKNKTVFNQFIDPFHNWFLKKDRKKLYTLGALLKFTYSLDATKRQVVQDFDFTIDKGTIKITIYCDSNFMPEEYQANKQKNHLEKALHHNIELIFVRN</sequence>
<dbReference type="HOGENOM" id="CLU_025908_4_2_1"/>
<reference evidence="3 4" key="1">
    <citation type="submission" date="2009-12" db="EMBL/GenBank/DDBJ databases">
        <title>The draft genome of Batrachochytrium dendrobatidis.</title>
        <authorList>
            <consortium name="US DOE Joint Genome Institute (JGI-PGF)"/>
            <person name="Kuo A."/>
            <person name="Salamov A."/>
            <person name="Schmutz J."/>
            <person name="Lucas S."/>
            <person name="Pitluck S."/>
            <person name="Rosenblum E."/>
            <person name="Stajich J."/>
            <person name="Eisen M."/>
            <person name="Grigoriev I.V."/>
        </authorList>
    </citation>
    <scope>NUCLEOTIDE SEQUENCE [LARGE SCALE GENOMIC DNA]</scope>
    <source>
        <strain evidence="4">JAM81 / FGSC 10211</strain>
    </source>
</reference>
<dbReference type="Gene3D" id="3.30.420.150">
    <property type="entry name" value="Exopolyphosphatase. Domain 2"/>
    <property type="match status" value="1"/>
</dbReference>
<dbReference type="EMBL" id="GL882914">
    <property type="protein sequence ID" value="EGF76109.1"/>
    <property type="molecule type" value="Genomic_DNA"/>
</dbReference>
<name>F4PF88_BATDJ</name>
<dbReference type="SUPFAM" id="SSF53067">
    <property type="entry name" value="Actin-like ATPase domain"/>
    <property type="match status" value="2"/>
</dbReference>
<dbReference type="CDD" id="cd24052">
    <property type="entry name" value="ASKHA_NBD_HpPPX-GppA-like"/>
    <property type="match status" value="1"/>
</dbReference>
<evidence type="ECO:0000313" key="4">
    <source>
        <dbReference type="Proteomes" id="UP000007241"/>
    </source>
</evidence>
<dbReference type="PANTHER" id="PTHR30005">
    <property type="entry name" value="EXOPOLYPHOSPHATASE"/>
    <property type="match status" value="1"/>
</dbReference>
<feature type="domain" description="Ppx/GppA phosphatase N-terminal" evidence="1">
    <location>
        <begin position="5"/>
        <end position="290"/>
    </location>
</feature>
<dbReference type="InterPro" id="IPR003695">
    <property type="entry name" value="Ppx_GppA_N"/>
</dbReference>
<dbReference type="Pfam" id="PF02541">
    <property type="entry name" value="Ppx-GppA"/>
    <property type="match status" value="1"/>
</dbReference>
<feature type="domain" description="Ppx/GppA phosphatase C-terminal" evidence="2">
    <location>
        <begin position="301"/>
        <end position="464"/>
    </location>
</feature>
<dbReference type="GO" id="GO:0006357">
    <property type="term" value="P:regulation of transcription by RNA polymerase II"/>
    <property type="evidence" value="ECO:0000318"/>
    <property type="project" value="GO_Central"/>
</dbReference>
<keyword evidence="4" id="KW-1185">Reference proteome</keyword>
<dbReference type="OMA" id="RISEGCY"/>
<dbReference type="Proteomes" id="UP000007241">
    <property type="component" value="Unassembled WGS sequence"/>
</dbReference>
<dbReference type="InterPro" id="IPR048950">
    <property type="entry name" value="Ppx_GppA_C"/>
</dbReference>
<evidence type="ECO:0000259" key="2">
    <source>
        <dbReference type="Pfam" id="PF21447"/>
    </source>
</evidence>